<dbReference type="SUPFAM" id="SSF63829">
    <property type="entry name" value="Calcium-dependent phosphotriesterase"/>
    <property type="match status" value="2"/>
</dbReference>
<proteinExistence type="predicted"/>
<dbReference type="PRINTS" id="PR00344">
    <property type="entry name" value="BCTRLSENSOR"/>
</dbReference>
<dbReference type="InterPro" id="IPR003661">
    <property type="entry name" value="HisK_dim/P_dom"/>
</dbReference>
<evidence type="ECO:0000256" key="3">
    <source>
        <dbReference type="ARBA" id="ARBA00022553"/>
    </source>
</evidence>
<dbReference type="InterPro" id="IPR001789">
    <property type="entry name" value="Sig_transdc_resp-reg_receiver"/>
</dbReference>
<dbReference type="SMART" id="SM00388">
    <property type="entry name" value="HisKA"/>
    <property type="match status" value="1"/>
</dbReference>
<dbReference type="InterPro" id="IPR018062">
    <property type="entry name" value="HTH_AraC-typ_CS"/>
</dbReference>
<evidence type="ECO:0000256" key="1">
    <source>
        <dbReference type="ARBA" id="ARBA00000085"/>
    </source>
</evidence>
<keyword evidence="3 7" id="KW-0597">Phosphoprotein</keyword>
<reference evidence="13" key="1">
    <citation type="journal article" date="2019" name="Int. J. Syst. Evol. Microbiol.">
        <title>The Global Catalogue of Microorganisms (GCM) 10K type strain sequencing project: providing services to taxonomists for standard genome sequencing and annotation.</title>
        <authorList>
            <consortium name="The Broad Institute Genomics Platform"/>
            <consortium name="The Broad Institute Genome Sequencing Center for Infectious Disease"/>
            <person name="Wu L."/>
            <person name="Ma J."/>
        </authorList>
    </citation>
    <scope>NUCLEOTIDE SEQUENCE [LARGE SCALE GENOMIC DNA]</scope>
    <source>
        <strain evidence="13">JCM 17927</strain>
    </source>
</reference>
<feature type="signal peptide" evidence="8">
    <location>
        <begin position="1"/>
        <end position="24"/>
    </location>
</feature>
<dbReference type="Gene3D" id="1.10.287.130">
    <property type="match status" value="1"/>
</dbReference>
<accession>A0ABP8NDH4</accession>
<feature type="chain" id="PRO_5045598237" description="histidine kinase" evidence="8">
    <location>
        <begin position="25"/>
        <end position="1361"/>
    </location>
</feature>
<evidence type="ECO:0000313" key="12">
    <source>
        <dbReference type="EMBL" id="GAA4464090.1"/>
    </source>
</evidence>
<keyword evidence="13" id="KW-1185">Reference proteome</keyword>
<evidence type="ECO:0000259" key="11">
    <source>
        <dbReference type="PROSITE" id="PS50110"/>
    </source>
</evidence>
<keyword evidence="4" id="KW-0805">Transcription regulation</keyword>
<dbReference type="SUPFAM" id="SSF52172">
    <property type="entry name" value="CheY-like"/>
    <property type="match status" value="1"/>
</dbReference>
<evidence type="ECO:0000259" key="10">
    <source>
        <dbReference type="PROSITE" id="PS50109"/>
    </source>
</evidence>
<dbReference type="InterPro" id="IPR018060">
    <property type="entry name" value="HTH_AraC"/>
</dbReference>
<comment type="catalytic activity">
    <reaction evidence="1">
        <text>ATP + protein L-histidine = ADP + protein N-phospho-L-histidine.</text>
        <dbReference type="EC" id="2.7.13.3"/>
    </reaction>
</comment>
<dbReference type="Gene3D" id="3.30.565.10">
    <property type="entry name" value="Histidine kinase-like ATPase, C-terminal domain"/>
    <property type="match status" value="1"/>
</dbReference>
<gene>
    <name evidence="12" type="ORF">GCM10023189_42840</name>
</gene>
<dbReference type="SUPFAM" id="SSF55874">
    <property type="entry name" value="ATPase domain of HSP90 chaperone/DNA topoisomerase II/histidine kinase"/>
    <property type="match status" value="1"/>
</dbReference>
<dbReference type="Proteomes" id="UP001501175">
    <property type="component" value="Unassembled WGS sequence"/>
</dbReference>
<dbReference type="PANTHER" id="PTHR43547">
    <property type="entry name" value="TWO-COMPONENT HISTIDINE KINASE"/>
    <property type="match status" value="1"/>
</dbReference>
<dbReference type="Pfam" id="PF07494">
    <property type="entry name" value="Reg_prop"/>
    <property type="match status" value="5"/>
</dbReference>
<dbReference type="CDD" id="cd17574">
    <property type="entry name" value="REC_OmpR"/>
    <property type="match status" value="1"/>
</dbReference>
<dbReference type="SMART" id="SM00387">
    <property type="entry name" value="HATPase_c"/>
    <property type="match status" value="1"/>
</dbReference>
<sequence length="1361" mass="153256">MRVRYLLVLVLLLLTARITCQAQAAFKRLTTSDGLSHNIVNTLIQDQNGFLWLGTADGLNRYDGQKFQIYRRSQRDPRSISSNEITCLLEDRRHQLWVGTRSGGLNLLAPSGVHFDKLSRTATGADIATTSITDLVQDATGHIWAATYGQGVLTIDPATRQVRQFTAKADRLPSDVIQRLCFDVTGNLWLGSAGGTIARMRLTDNTLQVYKLPSQGSLSSGNTMTMLCDSRGTIWVGTQGWGLFRYNPQRDQFESVFFRPRILEGINIARSLYEDKTGRYWLGTDDGLVVAENARFEQISHYRANPADQHSLSTHAMVCVRGDRQGNIWIGTWEGGLNVLFKQPDSFEQYTHQIGQKNSLPTQKVSAVLADSLNNVWLGSSQGLSYLDRKTKTFRHFSHQPGKPGSLAGNDVTDIHRLSDRALLVNVWNEGSDVFDPRTGQVVRHITTLKPAQIHSVVPTAGNKAWIATNQGGIWRMDLRTWQIEPVRAFPWMSYSFTTLVEAPDSTLWIGTYGNGLLEWQRRTGKLRVHRRMQQAGGLLDNHIICLLVDSRKRVWVGTSGGLHRYDHQRKCFELISTENGLSNDAIMSIREDTQGNLWVGTNDGLCRIDRTDKVVRTYRQSDGLPGNDFTERAVSQSPNGTLFWGGKHGLTVFHPKQLEATQPTFPVYLTGLKLFNKTVVPGAPDAPLTHNLTETRKMTLRHNQSVVTFDFSAVLFQAYRNVRYAYRLENFEPTWNYVGSQSSATYTNLDPGTYLFRVKAALSDDFRQASETVLQLTVLPPWYRTNWAYLLYALLVAGLLALIRRIIQIREGYKTELRLEHLETEKARELDRLRSGFFTNISHEFRTPLTLILTPLEQFLADLTPDRRRGQFQTMHQNARRLLRLINQLLDLSKLESGSLKPDIMRLDVIEFVRRVVNSFEPAALQQRVTLTIEADLTTYTGYFDPDILEKVLYNLIANALKYTSEGGMVTIRCAIHEPDAAPELRLEVEDTGIGISAEHISHIFDRFYQVNGQHRLKKAGTGIGLALTRELIELHQGNVQVESQPGAGTVFMVVLPLYEAAFPADWLSNRATDSGIPLDSPATYLDTHTDDTPRVAVSSGDKPLLLVVEDHDDLRHYLADCFQPHYRVLVASNGQEAMAQAEKEVPDLIISDWLMPDMDGVQLCEAIKTNEKTSHVPLILLTSRSSNESKVQGLTVGADDYITKPFNVSVLQTRATNLIQGRKRLRAKFSRMLYLQPADVPIESAEEQFLKKAIAFIETHLADPELEVQQLEQELGMSNTQLYRKLKALTGKGGNDLIRNIRLQRAARLLQTSGRQVAEVAYQVGFNDPNYFIRAFRKEFGVSPGEYAKTSSSEELTSS</sequence>
<dbReference type="Pfam" id="PF02518">
    <property type="entry name" value="HATPase_c"/>
    <property type="match status" value="1"/>
</dbReference>
<dbReference type="RefSeq" id="WP_345246912.1">
    <property type="nucleotide sequence ID" value="NZ_BAABHD010000076.1"/>
</dbReference>
<dbReference type="Gene3D" id="3.40.50.2300">
    <property type="match status" value="1"/>
</dbReference>
<dbReference type="Pfam" id="PF12833">
    <property type="entry name" value="HTH_18"/>
    <property type="match status" value="1"/>
</dbReference>
<dbReference type="Gene3D" id="2.60.40.10">
    <property type="entry name" value="Immunoglobulins"/>
    <property type="match status" value="1"/>
</dbReference>
<evidence type="ECO:0000256" key="4">
    <source>
        <dbReference type="ARBA" id="ARBA00023015"/>
    </source>
</evidence>
<dbReference type="PANTHER" id="PTHR43547:SF2">
    <property type="entry name" value="HYBRID SIGNAL TRANSDUCTION HISTIDINE KINASE C"/>
    <property type="match status" value="1"/>
</dbReference>
<dbReference type="PROSITE" id="PS50109">
    <property type="entry name" value="HIS_KIN"/>
    <property type="match status" value="1"/>
</dbReference>
<dbReference type="Gene3D" id="2.130.10.10">
    <property type="entry name" value="YVTN repeat-like/Quinoprotein amine dehydrogenase"/>
    <property type="match status" value="2"/>
</dbReference>
<dbReference type="InterPro" id="IPR003594">
    <property type="entry name" value="HATPase_dom"/>
</dbReference>
<dbReference type="InterPro" id="IPR011110">
    <property type="entry name" value="Reg_prop"/>
</dbReference>
<feature type="modified residue" description="4-aspartylphosphate" evidence="7">
    <location>
        <position position="1154"/>
    </location>
</feature>
<dbReference type="PROSITE" id="PS00041">
    <property type="entry name" value="HTH_ARAC_FAMILY_1"/>
    <property type="match status" value="1"/>
</dbReference>
<evidence type="ECO:0000259" key="9">
    <source>
        <dbReference type="PROSITE" id="PS01124"/>
    </source>
</evidence>
<feature type="domain" description="Response regulatory" evidence="11">
    <location>
        <begin position="1106"/>
        <end position="1221"/>
    </location>
</feature>
<evidence type="ECO:0000256" key="7">
    <source>
        <dbReference type="PROSITE-ProRule" id="PRU00169"/>
    </source>
</evidence>
<dbReference type="InterPro" id="IPR011123">
    <property type="entry name" value="Y_Y_Y"/>
</dbReference>
<protein>
    <recommendedName>
        <fullName evidence="2">histidine kinase</fullName>
        <ecNumber evidence="2">2.7.13.3</ecNumber>
    </recommendedName>
</protein>
<keyword evidence="6" id="KW-0804">Transcription</keyword>
<dbReference type="SUPFAM" id="SSF47384">
    <property type="entry name" value="Homodimeric domain of signal transducing histidine kinase"/>
    <property type="match status" value="1"/>
</dbReference>
<dbReference type="InterPro" id="IPR009057">
    <property type="entry name" value="Homeodomain-like_sf"/>
</dbReference>
<keyword evidence="5" id="KW-0238">DNA-binding</keyword>
<dbReference type="Gene3D" id="1.10.10.60">
    <property type="entry name" value="Homeodomain-like"/>
    <property type="match status" value="1"/>
</dbReference>
<dbReference type="InterPro" id="IPR011006">
    <property type="entry name" value="CheY-like_superfamily"/>
</dbReference>
<dbReference type="InterPro" id="IPR005467">
    <property type="entry name" value="His_kinase_dom"/>
</dbReference>
<keyword evidence="8" id="KW-0732">Signal</keyword>
<evidence type="ECO:0000256" key="5">
    <source>
        <dbReference type="ARBA" id="ARBA00023125"/>
    </source>
</evidence>
<dbReference type="InterPro" id="IPR004358">
    <property type="entry name" value="Sig_transdc_His_kin-like_C"/>
</dbReference>
<dbReference type="InterPro" id="IPR036097">
    <property type="entry name" value="HisK_dim/P_sf"/>
</dbReference>
<dbReference type="PROSITE" id="PS01124">
    <property type="entry name" value="HTH_ARAC_FAMILY_2"/>
    <property type="match status" value="1"/>
</dbReference>
<evidence type="ECO:0000313" key="13">
    <source>
        <dbReference type="Proteomes" id="UP001501175"/>
    </source>
</evidence>
<dbReference type="Pfam" id="PF00512">
    <property type="entry name" value="HisKA"/>
    <property type="match status" value="1"/>
</dbReference>
<dbReference type="InterPro" id="IPR015943">
    <property type="entry name" value="WD40/YVTN_repeat-like_dom_sf"/>
</dbReference>
<organism evidence="12 13">
    <name type="scientific">Nibrella saemangeumensis</name>
    <dbReference type="NCBI Taxonomy" id="1084526"/>
    <lineage>
        <taxon>Bacteria</taxon>
        <taxon>Pseudomonadati</taxon>
        <taxon>Bacteroidota</taxon>
        <taxon>Cytophagia</taxon>
        <taxon>Cytophagales</taxon>
        <taxon>Spirosomataceae</taxon>
        <taxon>Nibrella</taxon>
    </lineage>
</organism>
<evidence type="ECO:0000256" key="6">
    <source>
        <dbReference type="ARBA" id="ARBA00023163"/>
    </source>
</evidence>
<evidence type="ECO:0000256" key="2">
    <source>
        <dbReference type="ARBA" id="ARBA00012438"/>
    </source>
</evidence>
<evidence type="ECO:0000256" key="8">
    <source>
        <dbReference type="SAM" id="SignalP"/>
    </source>
</evidence>
<dbReference type="PROSITE" id="PS50110">
    <property type="entry name" value="RESPONSE_REGULATORY"/>
    <property type="match status" value="1"/>
</dbReference>
<dbReference type="SMART" id="SM00448">
    <property type="entry name" value="REC"/>
    <property type="match status" value="1"/>
</dbReference>
<dbReference type="Pfam" id="PF00072">
    <property type="entry name" value="Response_reg"/>
    <property type="match status" value="1"/>
</dbReference>
<dbReference type="EC" id="2.7.13.3" evidence="2"/>
<dbReference type="CDD" id="cd00082">
    <property type="entry name" value="HisKA"/>
    <property type="match status" value="1"/>
</dbReference>
<comment type="caution">
    <text evidence="12">The sequence shown here is derived from an EMBL/GenBank/DDBJ whole genome shotgun (WGS) entry which is preliminary data.</text>
</comment>
<dbReference type="CDD" id="cd16922">
    <property type="entry name" value="HATPase_EvgS-ArcB-TorS-like"/>
    <property type="match status" value="1"/>
</dbReference>
<name>A0ABP8NDH4_9BACT</name>
<feature type="domain" description="Histidine kinase" evidence="10">
    <location>
        <begin position="841"/>
        <end position="1061"/>
    </location>
</feature>
<dbReference type="Pfam" id="PF07495">
    <property type="entry name" value="Y_Y_Y"/>
    <property type="match status" value="1"/>
</dbReference>
<dbReference type="SMART" id="SM00342">
    <property type="entry name" value="HTH_ARAC"/>
    <property type="match status" value="1"/>
</dbReference>
<dbReference type="InterPro" id="IPR013783">
    <property type="entry name" value="Ig-like_fold"/>
</dbReference>
<dbReference type="SUPFAM" id="SSF46689">
    <property type="entry name" value="Homeodomain-like"/>
    <property type="match status" value="1"/>
</dbReference>
<feature type="domain" description="HTH araC/xylS-type" evidence="9">
    <location>
        <begin position="1253"/>
        <end position="1352"/>
    </location>
</feature>
<dbReference type="InterPro" id="IPR036890">
    <property type="entry name" value="HATPase_C_sf"/>
</dbReference>
<dbReference type="EMBL" id="BAABHD010000076">
    <property type="protein sequence ID" value="GAA4464090.1"/>
    <property type="molecule type" value="Genomic_DNA"/>
</dbReference>